<dbReference type="GO" id="GO:0008417">
    <property type="term" value="F:fucosyltransferase activity"/>
    <property type="evidence" value="ECO:0007669"/>
    <property type="project" value="InterPro"/>
</dbReference>
<comment type="similarity">
    <text evidence="3 12">Belongs to the glycosyltransferase 10 family.</text>
</comment>
<dbReference type="GO" id="GO:0032580">
    <property type="term" value="C:Golgi cisterna membrane"/>
    <property type="evidence" value="ECO:0007669"/>
    <property type="project" value="UniProtKB-SubCell"/>
</dbReference>
<comment type="subcellular location">
    <subcellularLocation>
        <location evidence="1 12">Golgi apparatus</location>
        <location evidence="1 12">Golgi stack membrane</location>
        <topology evidence="1 12">Single-pass type II membrane protein</topology>
    </subcellularLocation>
</comment>
<dbReference type="STRING" id="75913.A0A0K0FTM5"/>
<name>A0A0K0FTM5_STRVS</name>
<keyword evidence="4 12" id="KW-0328">Glycosyltransferase</keyword>
<keyword evidence="6 12" id="KW-0812">Transmembrane</keyword>
<evidence type="ECO:0000256" key="2">
    <source>
        <dbReference type="ARBA" id="ARBA00004922"/>
    </source>
</evidence>
<keyword evidence="7" id="KW-0735">Signal-anchor</keyword>
<dbReference type="UniPathway" id="UPA00378"/>
<evidence type="ECO:0000256" key="7">
    <source>
        <dbReference type="ARBA" id="ARBA00022968"/>
    </source>
</evidence>
<keyword evidence="10 12" id="KW-0472">Membrane</keyword>
<dbReference type="Pfam" id="PF17039">
    <property type="entry name" value="Glyco_tran_10_N"/>
    <property type="match status" value="1"/>
</dbReference>
<dbReference type="AlphaFoldDB" id="A0A0K0FTM5"/>
<evidence type="ECO:0000256" key="9">
    <source>
        <dbReference type="ARBA" id="ARBA00023034"/>
    </source>
</evidence>
<keyword evidence="15" id="KW-1185">Reference proteome</keyword>
<evidence type="ECO:0000256" key="11">
    <source>
        <dbReference type="ARBA" id="ARBA00023180"/>
    </source>
</evidence>
<keyword evidence="8 12" id="KW-1133">Transmembrane helix</keyword>
<accession>A0A0K0FTM5</accession>
<dbReference type="InterPro" id="IPR055270">
    <property type="entry name" value="Glyco_tran_10_C"/>
</dbReference>
<evidence type="ECO:0000256" key="1">
    <source>
        <dbReference type="ARBA" id="ARBA00004447"/>
    </source>
</evidence>
<comment type="pathway">
    <text evidence="2">Protein modification; protein glycosylation.</text>
</comment>
<keyword evidence="11" id="KW-0325">Glycoprotein</keyword>
<dbReference type="EC" id="2.4.1.-" evidence="12"/>
<evidence type="ECO:0000256" key="8">
    <source>
        <dbReference type="ARBA" id="ARBA00022989"/>
    </source>
</evidence>
<protein>
    <recommendedName>
        <fullName evidence="12">Fucosyltransferase</fullName>
        <ecNumber evidence="12">2.4.1.-</ecNumber>
    </recommendedName>
</protein>
<dbReference type="PANTHER" id="PTHR48438">
    <property type="entry name" value="ALPHA-(1,3)-FUCOSYLTRANSFERASE C-RELATED"/>
    <property type="match status" value="1"/>
</dbReference>
<dbReference type="InterPro" id="IPR038577">
    <property type="entry name" value="GT10-like_C_sf"/>
</dbReference>
<evidence type="ECO:0000256" key="6">
    <source>
        <dbReference type="ARBA" id="ARBA00022692"/>
    </source>
</evidence>
<reference evidence="16" key="2">
    <citation type="submission" date="2015-08" db="UniProtKB">
        <authorList>
            <consortium name="WormBaseParasite"/>
        </authorList>
    </citation>
    <scope>IDENTIFICATION</scope>
</reference>
<organism evidence="15 16">
    <name type="scientific">Strongyloides venezuelensis</name>
    <name type="common">Threadworm</name>
    <dbReference type="NCBI Taxonomy" id="75913"/>
    <lineage>
        <taxon>Eukaryota</taxon>
        <taxon>Metazoa</taxon>
        <taxon>Ecdysozoa</taxon>
        <taxon>Nematoda</taxon>
        <taxon>Chromadorea</taxon>
        <taxon>Rhabditida</taxon>
        <taxon>Tylenchina</taxon>
        <taxon>Panagrolaimomorpha</taxon>
        <taxon>Strongyloidoidea</taxon>
        <taxon>Strongyloididae</taxon>
        <taxon>Strongyloides</taxon>
    </lineage>
</organism>
<dbReference type="Proteomes" id="UP000035680">
    <property type="component" value="Unassembled WGS sequence"/>
</dbReference>
<dbReference type="WBParaSite" id="SVE_1568700.1">
    <property type="protein sequence ID" value="SVE_1568700.1"/>
    <property type="gene ID" value="SVE_1568700"/>
</dbReference>
<dbReference type="FunFam" id="3.40.50.11660:FF:000002">
    <property type="entry name" value="Alpha-(1,3)-fucosyltransferase"/>
    <property type="match status" value="1"/>
</dbReference>
<sequence length="384" mass="46592">MNLYKTIFSNDLQYKHSRIKNLYKIVLTILIFKLYFLWYHTDIIYNYNSKIISNSSFVILSWNAKQFENFGYCPDTDCLYTNDRSYLKVANAIFFNDYFYNPFNDGSNVIKRSKFSTLFVNVITESYANMINKPFYRLLNYPYNYFNLTYTYLANGNVFWSYGSDRWYFRNLTTNEKYNLSIELDSKISKKKKNIIWIVSNCNAISGRSIAIKELDKYIDVEQFGECNNKKLSFTFNGKRKLYEEYYFYIASENSDCKDYITEKFYERILFTSIPLVNVRSFYAKDDIPPNSFIAFDDFTSPKEMADYLKFLISNKTEYMKYFAYRKDGWFQRQYNDYRCYTCRKFKRIYKSNSKNNIFDITEWFKDNNYCLKENYIPDLWNLR</sequence>
<dbReference type="PANTHER" id="PTHR48438:SF1">
    <property type="entry name" value="ALPHA-(1,3)-FUCOSYLTRANSFERASE C-RELATED"/>
    <property type="match status" value="1"/>
</dbReference>
<dbReference type="SUPFAM" id="SSF53756">
    <property type="entry name" value="UDP-Glycosyltransferase/glycogen phosphorylase"/>
    <property type="match status" value="1"/>
</dbReference>
<dbReference type="Gene3D" id="3.40.50.11660">
    <property type="entry name" value="Glycosyl transferase family 10, C-terminal domain"/>
    <property type="match status" value="1"/>
</dbReference>
<keyword evidence="5 12" id="KW-0808">Transferase</keyword>
<feature type="domain" description="Fucosyltransferase N-terminal" evidence="14">
    <location>
        <begin position="56"/>
        <end position="163"/>
    </location>
</feature>
<evidence type="ECO:0000256" key="4">
    <source>
        <dbReference type="ARBA" id="ARBA00022676"/>
    </source>
</evidence>
<dbReference type="InterPro" id="IPR031481">
    <property type="entry name" value="Glyco_tran_10_N"/>
</dbReference>
<evidence type="ECO:0000259" key="13">
    <source>
        <dbReference type="Pfam" id="PF00852"/>
    </source>
</evidence>
<evidence type="ECO:0000313" key="15">
    <source>
        <dbReference type="Proteomes" id="UP000035680"/>
    </source>
</evidence>
<reference evidence="15" key="1">
    <citation type="submission" date="2014-07" db="EMBL/GenBank/DDBJ databases">
        <authorList>
            <person name="Martin A.A"/>
            <person name="De Silva N."/>
        </authorList>
    </citation>
    <scope>NUCLEOTIDE SEQUENCE</scope>
</reference>
<feature type="transmembrane region" description="Helical" evidence="12">
    <location>
        <begin position="21"/>
        <end position="39"/>
    </location>
</feature>
<evidence type="ECO:0000256" key="10">
    <source>
        <dbReference type="ARBA" id="ARBA00023136"/>
    </source>
</evidence>
<feature type="domain" description="Fucosyltransferase C-terminal" evidence="13">
    <location>
        <begin position="189"/>
        <end position="364"/>
    </location>
</feature>
<evidence type="ECO:0000256" key="3">
    <source>
        <dbReference type="ARBA" id="ARBA00008919"/>
    </source>
</evidence>
<keyword evidence="9 12" id="KW-0333">Golgi apparatus</keyword>
<dbReference type="Pfam" id="PF00852">
    <property type="entry name" value="Glyco_transf_10"/>
    <property type="match status" value="1"/>
</dbReference>
<evidence type="ECO:0000256" key="12">
    <source>
        <dbReference type="RuleBase" id="RU003832"/>
    </source>
</evidence>
<evidence type="ECO:0000259" key="14">
    <source>
        <dbReference type="Pfam" id="PF17039"/>
    </source>
</evidence>
<proteinExistence type="inferred from homology"/>
<dbReference type="InterPro" id="IPR001503">
    <property type="entry name" value="Glyco_trans_10"/>
</dbReference>
<evidence type="ECO:0000256" key="5">
    <source>
        <dbReference type="ARBA" id="ARBA00022679"/>
    </source>
</evidence>
<evidence type="ECO:0000313" key="16">
    <source>
        <dbReference type="WBParaSite" id="SVE_1568700.1"/>
    </source>
</evidence>